<evidence type="ECO:0000313" key="1">
    <source>
        <dbReference type="EMBL" id="SDI08961.1"/>
    </source>
</evidence>
<reference evidence="1 2" key="1">
    <citation type="submission" date="2016-10" db="EMBL/GenBank/DDBJ databases">
        <authorList>
            <person name="de Groot N.N."/>
        </authorList>
    </citation>
    <scope>NUCLEOTIDE SEQUENCE [LARGE SCALE GENOMIC DNA]</scope>
    <source>
        <strain evidence="1 2">LMG 18387</strain>
    </source>
</reference>
<protein>
    <submittedName>
        <fullName evidence="1">Uncharacterized protein</fullName>
    </submittedName>
</protein>
<gene>
    <name evidence="1" type="ORF">SAMN05216588_11161</name>
</gene>
<organism evidence="1 2">
    <name type="scientific">Phytopseudomonas flavescens</name>
    <dbReference type="NCBI Taxonomy" id="29435"/>
    <lineage>
        <taxon>Bacteria</taxon>
        <taxon>Pseudomonadati</taxon>
        <taxon>Pseudomonadota</taxon>
        <taxon>Gammaproteobacteria</taxon>
        <taxon>Pseudomonadales</taxon>
        <taxon>Pseudomonadaceae</taxon>
        <taxon>Phytopseudomonas</taxon>
    </lineage>
</organism>
<dbReference type="EMBL" id="FNDG01000011">
    <property type="protein sequence ID" value="SDI08961.1"/>
    <property type="molecule type" value="Genomic_DNA"/>
</dbReference>
<dbReference type="Proteomes" id="UP000198606">
    <property type="component" value="Unassembled WGS sequence"/>
</dbReference>
<name>A0A1G8HR45_9GAMM</name>
<evidence type="ECO:0000313" key="2">
    <source>
        <dbReference type="Proteomes" id="UP000198606"/>
    </source>
</evidence>
<dbReference type="AlphaFoldDB" id="A0A1G8HR45"/>
<accession>A0A1G8HR45</accession>
<sequence>MPSGSSTRCARMDDAKGEALLTRLQAQAEGPRHACEIRERSLGQALLAGLL</sequence>
<proteinExistence type="predicted"/>
<dbReference type="STRING" id="29435.SAMN05216588_11161"/>